<dbReference type="STRING" id="152268.A6K24_18525"/>
<dbReference type="OrthoDB" id="2878078at2"/>
<name>A0A179T2V7_9BACI</name>
<proteinExistence type="predicted"/>
<keyword evidence="4" id="KW-1185">Reference proteome</keyword>
<gene>
    <name evidence="3" type="ORF">A6K24_18525</name>
</gene>
<accession>A0A179T2V7</accession>
<feature type="transmembrane region" description="Helical" evidence="2">
    <location>
        <begin position="73"/>
        <end position="91"/>
    </location>
</feature>
<evidence type="ECO:0000256" key="2">
    <source>
        <dbReference type="SAM" id="Phobius"/>
    </source>
</evidence>
<evidence type="ECO:0000313" key="4">
    <source>
        <dbReference type="Proteomes" id="UP000078534"/>
    </source>
</evidence>
<evidence type="ECO:0000256" key="1">
    <source>
        <dbReference type="SAM" id="Coils"/>
    </source>
</evidence>
<dbReference type="AlphaFoldDB" id="A0A179T2V7"/>
<evidence type="ECO:0000313" key="3">
    <source>
        <dbReference type="EMBL" id="OAS87738.1"/>
    </source>
</evidence>
<dbReference type="RefSeq" id="WP_066329364.1">
    <property type="nucleotide sequence ID" value="NZ_LWSG01000007.1"/>
</dbReference>
<organism evidence="3 4">
    <name type="scientific">Metabacillus litoralis</name>
    <dbReference type="NCBI Taxonomy" id="152268"/>
    <lineage>
        <taxon>Bacteria</taxon>
        <taxon>Bacillati</taxon>
        <taxon>Bacillota</taxon>
        <taxon>Bacilli</taxon>
        <taxon>Bacillales</taxon>
        <taxon>Bacillaceae</taxon>
        <taxon>Metabacillus</taxon>
    </lineage>
</organism>
<keyword evidence="2" id="KW-0472">Membrane</keyword>
<keyword evidence="2" id="KW-0812">Transmembrane</keyword>
<feature type="coiled-coil region" evidence="1">
    <location>
        <begin position="3"/>
        <end position="37"/>
    </location>
</feature>
<dbReference type="EMBL" id="LWSG01000007">
    <property type="protein sequence ID" value="OAS87738.1"/>
    <property type="molecule type" value="Genomic_DNA"/>
</dbReference>
<sequence length="191" mass="22181">MVGTELSQHLQQLEEQLTKLMKSYQDYESRNSQKEQKTIPLLRHILYVAAIIFISITATFVICSFIVDARKFITYIAAAQAILSIGFYMVFVRKMTKDMEKEQKPQLKSSSTNSIYELDQQRFAILKELAASPIPHNYITPTAITKMNQFVKSGMCITIDECTTQFNRESKKQKHEEELKLIQKLQMISYH</sequence>
<feature type="transmembrane region" description="Helical" evidence="2">
    <location>
        <begin position="45"/>
        <end position="67"/>
    </location>
</feature>
<reference evidence="4" key="1">
    <citation type="submission" date="2016-04" db="EMBL/GenBank/DDBJ databases">
        <authorList>
            <person name="Lyu Z."/>
            <person name="Lyu W."/>
        </authorList>
    </citation>
    <scope>NUCLEOTIDE SEQUENCE [LARGE SCALE GENOMIC DNA]</scope>
    <source>
        <strain evidence="4">C44</strain>
    </source>
</reference>
<dbReference type="Proteomes" id="UP000078534">
    <property type="component" value="Unassembled WGS sequence"/>
</dbReference>
<keyword evidence="2" id="KW-1133">Transmembrane helix</keyword>
<comment type="caution">
    <text evidence="3">The sequence shown here is derived from an EMBL/GenBank/DDBJ whole genome shotgun (WGS) entry which is preliminary data.</text>
</comment>
<protein>
    <submittedName>
        <fullName evidence="3">Uncharacterized protein</fullName>
    </submittedName>
</protein>
<keyword evidence="1" id="KW-0175">Coiled coil</keyword>